<evidence type="ECO:0000256" key="2">
    <source>
        <dbReference type="ARBA" id="ARBA00008335"/>
    </source>
</evidence>
<feature type="transmembrane region" description="Helical" evidence="7">
    <location>
        <begin position="237"/>
        <end position="257"/>
    </location>
</feature>
<evidence type="ECO:0000256" key="4">
    <source>
        <dbReference type="ARBA" id="ARBA00022989"/>
    </source>
</evidence>
<evidence type="ECO:0000259" key="8">
    <source>
        <dbReference type="PROSITE" id="PS50850"/>
    </source>
</evidence>
<evidence type="ECO:0000256" key="1">
    <source>
        <dbReference type="ARBA" id="ARBA00004141"/>
    </source>
</evidence>
<dbReference type="Gene3D" id="1.20.1250.20">
    <property type="entry name" value="MFS general substrate transporter like domains"/>
    <property type="match status" value="1"/>
</dbReference>
<dbReference type="Proteomes" id="UP000572817">
    <property type="component" value="Unassembled WGS sequence"/>
</dbReference>
<keyword evidence="10" id="KW-1185">Reference proteome</keyword>
<keyword evidence="3 7" id="KW-0812">Transmembrane</keyword>
<accession>A0A8H4J1V7</accession>
<feature type="transmembrane region" description="Helical" evidence="7">
    <location>
        <begin position="114"/>
        <end position="133"/>
    </location>
</feature>
<sequence length="375" mass="40630">MTTLTTNFEHSKSDSATDLETQDVENNHNLPMDKQATEKDSNNRFSVQDGQDPNLVDWDGPDDLTNPMNWPYSKRLGHVVMASITSLFANLASTAIAPASKLIERDFGVTNNTVAALIVSIYLLGSAFGPLVIAPLSEHFGRLNIYRVCMVVTLGFLVGCSEAQNLGTFLAFRLITGIAGSGPGTIGGATIADVIPPENRGKAMSAFGMGLLMGPVLGPLMVGFAAEYLSWRWVFRILYITVVVVTAVLYCVMRETYGPVILKRKAERLRRETGNLRLYTKFEIHGVSPLGALWIALQRPSKMLIFSPITFLLSVYFAFVFGLLILLFTTLSSVYSQQYGFSVSMAGLSFLGSGLGSGVGLAVFGALSDKVAKKV</sequence>
<keyword evidence="5 7" id="KW-0472">Membrane</keyword>
<gene>
    <name evidence="9" type="ORF">GTA08_BOTSDO13006</name>
</gene>
<feature type="transmembrane region" description="Helical" evidence="7">
    <location>
        <begin position="339"/>
        <end position="367"/>
    </location>
</feature>
<comment type="caution">
    <text evidence="9">The sequence shown here is derived from an EMBL/GenBank/DDBJ whole genome shotgun (WGS) entry which is preliminary data.</text>
</comment>
<feature type="region of interest" description="Disordered" evidence="6">
    <location>
        <begin position="1"/>
        <end position="60"/>
    </location>
</feature>
<name>A0A8H4J1V7_9PEZI</name>
<dbReference type="InterPro" id="IPR020846">
    <property type="entry name" value="MFS_dom"/>
</dbReference>
<evidence type="ECO:0000313" key="10">
    <source>
        <dbReference type="Proteomes" id="UP000572817"/>
    </source>
</evidence>
<feature type="transmembrane region" description="Helical" evidence="7">
    <location>
        <begin position="303"/>
        <end position="327"/>
    </location>
</feature>
<dbReference type="PANTHER" id="PTHR23502">
    <property type="entry name" value="MAJOR FACILITATOR SUPERFAMILY"/>
    <property type="match status" value="1"/>
</dbReference>
<dbReference type="InterPro" id="IPR036259">
    <property type="entry name" value="MFS_trans_sf"/>
</dbReference>
<feature type="transmembrane region" description="Helical" evidence="7">
    <location>
        <begin position="170"/>
        <end position="195"/>
    </location>
</feature>
<dbReference type="GO" id="GO:0022857">
    <property type="term" value="F:transmembrane transporter activity"/>
    <property type="evidence" value="ECO:0007669"/>
    <property type="project" value="InterPro"/>
</dbReference>
<dbReference type="AlphaFoldDB" id="A0A8H4J1V7"/>
<comment type="similarity">
    <text evidence="2">Belongs to the major facilitator superfamily.</text>
</comment>
<dbReference type="Pfam" id="PF07690">
    <property type="entry name" value="MFS_1"/>
    <property type="match status" value="1"/>
</dbReference>
<feature type="transmembrane region" description="Helical" evidence="7">
    <location>
        <begin position="207"/>
        <end position="231"/>
    </location>
</feature>
<evidence type="ECO:0000256" key="7">
    <source>
        <dbReference type="SAM" id="Phobius"/>
    </source>
</evidence>
<evidence type="ECO:0000256" key="6">
    <source>
        <dbReference type="SAM" id="MobiDB-lite"/>
    </source>
</evidence>
<protein>
    <submittedName>
        <fullName evidence="9">Major facilitator superfamily</fullName>
    </submittedName>
</protein>
<dbReference type="PANTHER" id="PTHR23502:SF68">
    <property type="entry name" value="MULTIDRUG TRANSPORTER, PUTATIVE (AFU_ORTHOLOGUE AFUA_3G01120)-RELATED"/>
    <property type="match status" value="1"/>
</dbReference>
<comment type="subcellular location">
    <subcellularLocation>
        <location evidence="1">Membrane</location>
        <topology evidence="1">Multi-pass membrane protein</topology>
    </subcellularLocation>
</comment>
<evidence type="ECO:0000256" key="5">
    <source>
        <dbReference type="ARBA" id="ARBA00023136"/>
    </source>
</evidence>
<dbReference type="SUPFAM" id="SSF103473">
    <property type="entry name" value="MFS general substrate transporter"/>
    <property type="match status" value="1"/>
</dbReference>
<keyword evidence="4 7" id="KW-1133">Transmembrane helix</keyword>
<proteinExistence type="inferred from homology"/>
<feature type="transmembrane region" description="Helical" evidence="7">
    <location>
        <begin position="76"/>
        <end position="99"/>
    </location>
</feature>
<evidence type="ECO:0000256" key="3">
    <source>
        <dbReference type="ARBA" id="ARBA00022692"/>
    </source>
</evidence>
<evidence type="ECO:0000313" key="9">
    <source>
        <dbReference type="EMBL" id="KAF4311535.1"/>
    </source>
</evidence>
<dbReference type="GO" id="GO:0016020">
    <property type="term" value="C:membrane"/>
    <property type="evidence" value="ECO:0007669"/>
    <property type="project" value="UniProtKB-SubCell"/>
</dbReference>
<reference evidence="9" key="1">
    <citation type="submission" date="2020-04" db="EMBL/GenBank/DDBJ databases">
        <title>Genome Assembly and Annotation of Botryosphaeria dothidea sdau 11-99, a Latent Pathogen of Apple Fruit Ring Rot in China.</title>
        <authorList>
            <person name="Yu C."/>
            <person name="Diao Y."/>
            <person name="Lu Q."/>
            <person name="Zhao J."/>
            <person name="Cui S."/>
            <person name="Peng C."/>
            <person name="He B."/>
            <person name="Liu H."/>
        </authorList>
    </citation>
    <scope>NUCLEOTIDE SEQUENCE [LARGE SCALE GENOMIC DNA]</scope>
    <source>
        <strain evidence="9">Sdau11-99</strain>
    </source>
</reference>
<dbReference type="InterPro" id="IPR011701">
    <property type="entry name" value="MFS"/>
</dbReference>
<organism evidence="9 10">
    <name type="scientific">Botryosphaeria dothidea</name>
    <dbReference type="NCBI Taxonomy" id="55169"/>
    <lineage>
        <taxon>Eukaryota</taxon>
        <taxon>Fungi</taxon>
        <taxon>Dikarya</taxon>
        <taxon>Ascomycota</taxon>
        <taxon>Pezizomycotina</taxon>
        <taxon>Dothideomycetes</taxon>
        <taxon>Dothideomycetes incertae sedis</taxon>
        <taxon>Botryosphaeriales</taxon>
        <taxon>Botryosphaeriaceae</taxon>
        <taxon>Botryosphaeria</taxon>
    </lineage>
</organism>
<dbReference type="OrthoDB" id="5296287at2759"/>
<feature type="domain" description="Major facilitator superfamily (MFS) profile" evidence="8">
    <location>
        <begin position="78"/>
        <end position="375"/>
    </location>
</feature>
<feature type="transmembrane region" description="Helical" evidence="7">
    <location>
        <begin position="145"/>
        <end position="164"/>
    </location>
</feature>
<dbReference type="EMBL" id="WWBZ02000009">
    <property type="protein sequence ID" value="KAF4311535.1"/>
    <property type="molecule type" value="Genomic_DNA"/>
</dbReference>
<dbReference type="PROSITE" id="PS50850">
    <property type="entry name" value="MFS"/>
    <property type="match status" value="1"/>
</dbReference>